<dbReference type="Gene3D" id="3.40.50.150">
    <property type="entry name" value="Vaccinia Virus protein VP39"/>
    <property type="match status" value="1"/>
</dbReference>
<dbReference type="OrthoDB" id="9760689at2"/>
<dbReference type="PANTHER" id="PTHR43861">
    <property type="entry name" value="TRANS-ACONITATE 2-METHYLTRANSFERASE-RELATED"/>
    <property type="match status" value="1"/>
</dbReference>
<comment type="caution">
    <text evidence="4">The sequence shown here is derived from an EMBL/GenBank/DDBJ whole genome shotgun (WGS) entry which is preliminary data.</text>
</comment>
<evidence type="ECO:0000313" key="4">
    <source>
        <dbReference type="EMBL" id="RDI42426.1"/>
    </source>
</evidence>
<organism evidence="4 5">
    <name type="scientific">Aquicella lusitana</name>
    <dbReference type="NCBI Taxonomy" id="254246"/>
    <lineage>
        <taxon>Bacteria</taxon>
        <taxon>Pseudomonadati</taxon>
        <taxon>Pseudomonadota</taxon>
        <taxon>Gammaproteobacteria</taxon>
        <taxon>Legionellales</taxon>
        <taxon>Coxiellaceae</taxon>
        <taxon>Aquicella</taxon>
    </lineage>
</organism>
<dbReference type="InterPro" id="IPR041698">
    <property type="entry name" value="Methyltransf_25"/>
</dbReference>
<dbReference type="PANTHER" id="PTHR43861:SF1">
    <property type="entry name" value="TRANS-ACONITATE 2-METHYLTRANSFERASE"/>
    <property type="match status" value="1"/>
</dbReference>
<name>A0A370GGQ3_9COXI</name>
<keyword evidence="1 4" id="KW-0489">Methyltransferase</keyword>
<evidence type="ECO:0000313" key="5">
    <source>
        <dbReference type="Proteomes" id="UP000254720"/>
    </source>
</evidence>
<sequence>MMDKKAHLKKLFNKASHSYDEQCQPQQYIGSKLLRLLMLSSPSSQRIMDLGCGTGLVTAELARTFTYQDFHAIDISNESLCLAAKRLHCLGIKTYEADFDRLSAYGTPFDIIFSNMALHWSTCFISTLSRLSTLLSPHGTLAFSIPLPGTFHELQNAYSRYYFFDQTFIATLLTHCGYDVLIQERETMIYKFSDTVSALRSIKQTGASYASDRRHRSLLGKSFIQPTKVTQLTYVAGFFIAVKRDIHVNQIIRRRNRYRCRKNLY</sequence>
<protein>
    <submittedName>
        <fullName evidence="4">Malonyl-ACP O-methyltransferase BioC</fullName>
    </submittedName>
</protein>
<keyword evidence="2 4" id="KW-0808">Transferase</keyword>
<feature type="domain" description="Methyltransferase" evidence="3">
    <location>
        <begin position="47"/>
        <end position="139"/>
    </location>
</feature>
<evidence type="ECO:0000256" key="2">
    <source>
        <dbReference type="ARBA" id="ARBA00022679"/>
    </source>
</evidence>
<accession>A0A370GGQ3</accession>
<dbReference type="RefSeq" id="WP_114834693.1">
    <property type="nucleotide sequence ID" value="NZ_LR699114.1"/>
</dbReference>
<gene>
    <name evidence="4" type="ORF">C8D86_11529</name>
</gene>
<proteinExistence type="predicted"/>
<dbReference type="EMBL" id="QQAX01000015">
    <property type="protein sequence ID" value="RDI42426.1"/>
    <property type="molecule type" value="Genomic_DNA"/>
</dbReference>
<evidence type="ECO:0000256" key="1">
    <source>
        <dbReference type="ARBA" id="ARBA00022603"/>
    </source>
</evidence>
<dbReference type="Proteomes" id="UP000254720">
    <property type="component" value="Unassembled WGS sequence"/>
</dbReference>
<dbReference type="InterPro" id="IPR029063">
    <property type="entry name" value="SAM-dependent_MTases_sf"/>
</dbReference>
<dbReference type="GO" id="GO:0008168">
    <property type="term" value="F:methyltransferase activity"/>
    <property type="evidence" value="ECO:0007669"/>
    <property type="project" value="UniProtKB-KW"/>
</dbReference>
<dbReference type="Pfam" id="PF13649">
    <property type="entry name" value="Methyltransf_25"/>
    <property type="match status" value="1"/>
</dbReference>
<evidence type="ECO:0000259" key="3">
    <source>
        <dbReference type="Pfam" id="PF13649"/>
    </source>
</evidence>
<dbReference type="CDD" id="cd02440">
    <property type="entry name" value="AdoMet_MTases"/>
    <property type="match status" value="1"/>
</dbReference>
<dbReference type="SUPFAM" id="SSF53335">
    <property type="entry name" value="S-adenosyl-L-methionine-dependent methyltransferases"/>
    <property type="match status" value="1"/>
</dbReference>
<dbReference type="AlphaFoldDB" id="A0A370GGQ3"/>
<reference evidence="4 5" key="1">
    <citation type="submission" date="2018-07" db="EMBL/GenBank/DDBJ databases">
        <title>Genomic Encyclopedia of Type Strains, Phase IV (KMG-IV): sequencing the most valuable type-strain genomes for metagenomic binning, comparative biology and taxonomic classification.</title>
        <authorList>
            <person name="Goeker M."/>
        </authorList>
    </citation>
    <scope>NUCLEOTIDE SEQUENCE [LARGE SCALE GENOMIC DNA]</scope>
    <source>
        <strain evidence="4 5">DSM 16500</strain>
    </source>
</reference>
<dbReference type="GO" id="GO:0032259">
    <property type="term" value="P:methylation"/>
    <property type="evidence" value="ECO:0007669"/>
    <property type="project" value="UniProtKB-KW"/>
</dbReference>
<keyword evidence="5" id="KW-1185">Reference proteome</keyword>